<name>C9VXM2_9ALVE</name>
<dbReference type="EMBL" id="EU156024">
    <property type="protein sequence ID" value="ABY27194.1"/>
    <property type="molecule type" value="mRNA"/>
</dbReference>
<sequence length="91" mass="10161">MTDSASKATCCSSSRDMEDLPNTTTNCHPTAIEEPLPEECRQCPANWVCHYKGPNGDTSGCEDKSWHAFTAGRIIERRSEKTFGLLCELHR</sequence>
<evidence type="ECO:0000313" key="2">
    <source>
        <dbReference type="EMBL" id="ABY27194.1"/>
    </source>
</evidence>
<reference evidence="2" key="1">
    <citation type="submission" date="2007-09" db="EMBL/GenBank/DDBJ databases">
        <title>Perkinsus SLRNA.</title>
        <authorList>
            <person name="Zhang H."/>
            <person name="Lin S."/>
        </authorList>
    </citation>
    <scope>NUCLEOTIDE SEQUENCE</scope>
    <source>
        <strain evidence="2">Pma_cDNA29</strain>
    </source>
</reference>
<dbReference type="AlphaFoldDB" id="C9VXM2"/>
<feature type="region of interest" description="Disordered" evidence="1">
    <location>
        <begin position="1"/>
        <end position="26"/>
    </location>
</feature>
<accession>C9VXM2</accession>
<organism evidence="2">
    <name type="scientific">Perkinsus marinus</name>
    <dbReference type="NCBI Taxonomy" id="31276"/>
    <lineage>
        <taxon>Eukaryota</taxon>
        <taxon>Sar</taxon>
        <taxon>Alveolata</taxon>
        <taxon>Perkinsozoa</taxon>
        <taxon>Perkinsea</taxon>
        <taxon>Perkinsida</taxon>
        <taxon>Perkinsidae</taxon>
        <taxon>Perkinsus</taxon>
    </lineage>
</organism>
<proteinExistence type="evidence at transcript level"/>
<protein>
    <submittedName>
        <fullName evidence="2">Uncharacterized protein</fullName>
    </submittedName>
</protein>
<feature type="compositionally biased region" description="Polar residues" evidence="1">
    <location>
        <begin position="1"/>
        <end position="14"/>
    </location>
</feature>
<evidence type="ECO:0000256" key="1">
    <source>
        <dbReference type="SAM" id="MobiDB-lite"/>
    </source>
</evidence>